<protein>
    <submittedName>
        <fullName evidence="1">Uncharacterized protein</fullName>
    </submittedName>
</protein>
<name>A0AAC9GLJ2_9FLAO</name>
<evidence type="ECO:0000313" key="2">
    <source>
        <dbReference type="Proteomes" id="UP000093276"/>
    </source>
</evidence>
<organism evidence="1 2">
    <name type="scientific">Flavobacterium anhuiense</name>
    <dbReference type="NCBI Taxonomy" id="459526"/>
    <lineage>
        <taxon>Bacteria</taxon>
        <taxon>Pseudomonadati</taxon>
        <taxon>Bacteroidota</taxon>
        <taxon>Flavobacteriia</taxon>
        <taxon>Flavobacteriales</taxon>
        <taxon>Flavobacteriaceae</taxon>
        <taxon>Flavobacterium</taxon>
    </lineage>
</organism>
<sequence>MKVSLGNEFGVVIKDENDQSTFYGLIRWDTPKENDIEDWKGQFGTFIRIGGSILNSDYEFKYITEEGFSK</sequence>
<dbReference type="KEGG" id="fjg:BB050_04203"/>
<accession>A0AAC9GLJ2</accession>
<dbReference type="GeneID" id="32310082"/>
<evidence type="ECO:0000313" key="1">
    <source>
        <dbReference type="EMBL" id="AOC97281.1"/>
    </source>
</evidence>
<dbReference type="RefSeq" id="WP_066034966.1">
    <property type="nucleotide sequence ID" value="NZ_CP016907.1"/>
</dbReference>
<gene>
    <name evidence="1" type="ORF">BB050_04203</name>
</gene>
<dbReference type="AlphaFoldDB" id="A0AAC9GLJ2"/>
<reference evidence="1 2" key="1">
    <citation type="submission" date="2016-08" db="EMBL/GenBank/DDBJ databases">
        <title>Complete genome sequence of Flavobacterium johnsoniae strain GSE09, a volatile-producing biocontrol agent isolated from cucumber (Cucumis sativus).</title>
        <authorList>
            <person name="Jeong J.-J."/>
            <person name="Oh J.Y."/>
            <person name="Jim Y.J."/>
            <person name="Sang M.K."/>
            <person name="Kim K.D."/>
        </authorList>
    </citation>
    <scope>NUCLEOTIDE SEQUENCE [LARGE SCALE GENOMIC DNA]</scope>
    <source>
        <strain evidence="1 2">GSE09</strain>
    </source>
</reference>
<dbReference type="EMBL" id="CP016907">
    <property type="protein sequence ID" value="AOC97281.1"/>
    <property type="molecule type" value="Genomic_DNA"/>
</dbReference>
<dbReference type="Proteomes" id="UP000093276">
    <property type="component" value="Chromosome"/>
</dbReference>
<proteinExistence type="predicted"/>